<reference evidence="1" key="1">
    <citation type="journal article" date="2021" name="Nat. Commun.">
        <title>Genetic determinants of endophytism in the Arabidopsis root mycobiome.</title>
        <authorList>
            <person name="Mesny F."/>
            <person name="Miyauchi S."/>
            <person name="Thiergart T."/>
            <person name="Pickel B."/>
            <person name="Atanasova L."/>
            <person name="Karlsson M."/>
            <person name="Huettel B."/>
            <person name="Barry K.W."/>
            <person name="Haridas S."/>
            <person name="Chen C."/>
            <person name="Bauer D."/>
            <person name="Andreopoulos W."/>
            <person name="Pangilinan J."/>
            <person name="LaButti K."/>
            <person name="Riley R."/>
            <person name="Lipzen A."/>
            <person name="Clum A."/>
            <person name="Drula E."/>
            <person name="Henrissat B."/>
            <person name="Kohler A."/>
            <person name="Grigoriev I.V."/>
            <person name="Martin F.M."/>
            <person name="Hacquard S."/>
        </authorList>
    </citation>
    <scope>NUCLEOTIDE SEQUENCE</scope>
    <source>
        <strain evidence="1">FSSC 5 MPI-SDFR-AT-0091</strain>
    </source>
</reference>
<evidence type="ECO:0000313" key="2">
    <source>
        <dbReference type="Proteomes" id="UP000736672"/>
    </source>
</evidence>
<sequence>MQDREEDLQCIGIVTLNTLGPQLACSICPICRIRSIKSVPWFEAQGHRVDYLSSPHASHLIFTAFRSWTTFLPQQLHVTLCALLCSLCALLPIRSRPARAEHSCPSLSAASAPILWLHSAMMPLTLPVTIRPESEVFVAGCSALFCRVQSGRGICASLARMHTICALVDDWLSAFFACAEAFRL</sequence>
<comment type="caution">
    <text evidence="1">The sequence shown here is derived from an EMBL/GenBank/DDBJ whole genome shotgun (WGS) entry which is preliminary data.</text>
</comment>
<protein>
    <submittedName>
        <fullName evidence="1">Uncharacterized protein</fullName>
    </submittedName>
</protein>
<gene>
    <name evidence="1" type="ORF">B0J15DRAFT_222705</name>
</gene>
<accession>A0A9P9L0B1</accession>
<dbReference type="EMBL" id="JAGTJS010000004">
    <property type="protein sequence ID" value="KAH7271691.1"/>
    <property type="molecule type" value="Genomic_DNA"/>
</dbReference>
<evidence type="ECO:0000313" key="1">
    <source>
        <dbReference type="EMBL" id="KAH7271691.1"/>
    </source>
</evidence>
<dbReference type="Proteomes" id="UP000736672">
    <property type="component" value="Unassembled WGS sequence"/>
</dbReference>
<dbReference type="AlphaFoldDB" id="A0A9P9L0B1"/>
<name>A0A9P9L0B1_FUSSL</name>
<proteinExistence type="predicted"/>
<keyword evidence="2" id="KW-1185">Reference proteome</keyword>
<organism evidence="1 2">
    <name type="scientific">Fusarium solani</name>
    <name type="common">Filamentous fungus</name>
    <dbReference type="NCBI Taxonomy" id="169388"/>
    <lineage>
        <taxon>Eukaryota</taxon>
        <taxon>Fungi</taxon>
        <taxon>Dikarya</taxon>
        <taxon>Ascomycota</taxon>
        <taxon>Pezizomycotina</taxon>
        <taxon>Sordariomycetes</taxon>
        <taxon>Hypocreomycetidae</taxon>
        <taxon>Hypocreales</taxon>
        <taxon>Nectriaceae</taxon>
        <taxon>Fusarium</taxon>
        <taxon>Fusarium solani species complex</taxon>
    </lineage>
</organism>